<dbReference type="AlphaFoldDB" id="A0A9X3LEH0"/>
<dbReference type="Proteomes" id="UP001152173">
    <property type="component" value="Unassembled WGS sequence"/>
</dbReference>
<dbReference type="GO" id="GO:0016987">
    <property type="term" value="F:sigma factor activity"/>
    <property type="evidence" value="ECO:0007669"/>
    <property type="project" value="UniProtKB-KW"/>
</dbReference>
<sequence>MNSFLAEQKFQLVMQEHTDYLLRLAYLYIKDWPAAEDIVQDVFLAYYQKFEQFEERSSLKTYLAKMTINKCKDYLKSWRYRKQILTNSFLYQSKKIRDKIIVEDEKLVLADAILQLPLKYREVIIYYYFEELSVLEVAQLLSISDNTVKTRLKKSRALLKNQLKHTIQWEVLFHE</sequence>
<dbReference type="GO" id="GO:0003677">
    <property type="term" value="F:DNA binding"/>
    <property type="evidence" value="ECO:0007669"/>
    <property type="project" value="InterPro"/>
</dbReference>
<protein>
    <submittedName>
        <fullName evidence="7">Sigma-70 family RNA polymerase sigma factor</fullName>
    </submittedName>
</protein>
<accession>A0A9X3LEH0</accession>
<evidence type="ECO:0000256" key="3">
    <source>
        <dbReference type="ARBA" id="ARBA00023082"/>
    </source>
</evidence>
<dbReference type="Pfam" id="PF04542">
    <property type="entry name" value="Sigma70_r2"/>
    <property type="match status" value="1"/>
</dbReference>
<feature type="domain" description="RNA polymerase sigma factor 70 region 4 type 2" evidence="6">
    <location>
        <begin position="109"/>
        <end position="159"/>
    </location>
</feature>
<dbReference type="RefSeq" id="WP_269925059.1">
    <property type="nucleotide sequence ID" value="NZ_JAMKBJ010000001.1"/>
</dbReference>
<dbReference type="InterPro" id="IPR014284">
    <property type="entry name" value="RNA_pol_sigma-70_dom"/>
</dbReference>
<keyword evidence="8" id="KW-1185">Reference proteome</keyword>
<comment type="caution">
    <text evidence="7">The sequence shown here is derived from an EMBL/GenBank/DDBJ whole genome shotgun (WGS) entry which is preliminary data.</text>
</comment>
<evidence type="ECO:0000256" key="1">
    <source>
        <dbReference type="ARBA" id="ARBA00010641"/>
    </source>
</evidence>
<evidence type="ECO:0000313" key="8">
    <source>
        <dbReference type="Proteomes" id="UP001152173"/>
    </source>
</evidence>
<evidence type="ECO:0000259" key="5">
    <source>
        <dbReference type="Pfam" id="PF04542"/>
    </source>
</evidence>
<dbReference type="InterPro" id="IPR013325">
    <property type="entry name" value="RNA_pol_sigma_r2"/>
</dbReference>
<dbReference type="Gene3D" id="1.10.1740.10">
    <property type="match status" value="1"/>
</dbReference>
<proteinExistence type="inferred from homology"/>
<name>A0A9X3LEH0_9BACL</name>
<keyword evidence="4" id="KW-0804">Transcription</keyword>
<evidence type="ECO:0000256" key="4">
    <source>
        <dbReference type="ARBA" id="ARBA00023163"/>
    </source>
</evidence>
<dbReference type="EMBL" id="JAMKBJ010000001">
    <property type="protein sequence ID" value="MCZ8535960.1"/>
    <property type="molecule type" value="Genomic_DNA"/>
</dbReference>
<feature type="domain" description="RNA polymerase sigma-70 region 2" evidence="5">
    <location>
        <begin position="15"/>
        <end position="77"/>
    </location>
</feature>
<reference evidence="7" key="1">
    <citation type="submission" date="2022-05" db="EMBL/GenBank/DDBJ databases">
        <authorList>
            <person name="Colautti A."/>
            <person name="Iacumin L."/>
        </authorList>
    </citation>
    <scope>NUCLEOTIDE SEQUENCE</scope>
    <source>
        <strain evidence="7">SK 55</strain>
    </source>
</reference>
<dbReference type="InterPro" id="IPR013324">
    <property type="entry name" value="RNA_pol_sigma_r3/r4-like"/>
</dbReference>
<dbReference type="PANTHER" id="PTHR43133">
    <property type="entry name" value="RNA POLYMERASE ECF-TYPE SIGMA FACTO"/>
    <property type="match status" value="1"/>
</dbReference>
<organism evidence="7 8">
    <name type="scientific">Paenisporosarcina quisquiliarum</name>
    <dbReference type="NCBI Taxonomy" id="365346"/>
    <lineage>
        <taxon>Bacteria</taxon>
        <taxon>Bacillati</taxon>
        <taxon>Bacillota</taxon>
        <taxon>Bacilli</taxon>
        <taxon>Bacillales</taxon>
        <taxon>Caryophanaceae</taxon>
        <taxon>Paenisporosarcina</taxon>
    </lineage>
</organism>
<dbReference type="NCBIfam" id="TIGR02937">
    <property type="entry name" value="sigma70-ECF"/>
    <property type="match status" value="1"/>
</dbReference>
<dbReference type="GO" id="GO:0006352">
    <property type="term" value="P:DNA-templated transcription initiation"/>
    <property type="evidence" value="ECO:0007669"/>
    <property type="project" value="InterPro"/>
</dbReference>
<dbReference type="Pfam" id="PF08281">
    <property type="entry name" value="Sigma70_r4_2"/>
    <property type="match status" value="1"/>
</dbReference>
<dbReference type="SUPFAM" id="SSF88659">
    <property type="entry name" value="Sigma3 and sigma4 domains of RNA polymerase sigma factors"/>
    <property type="match status" value="1"/>
</dbReference>
<evidence type="ECO:0000256" key="2">
    <source>
        <dbReference type="ARBA" id="ARBA00023015"/>
    </source>
</evidence>
<dbReference type="Gene3D" id="1.10.10.10">
    <property type="entry name" value="Winged helix-like DNA-binding domain superfamily/Winged helix DNA-binding domain"/>
    <property type="match status" value="1"/>
</dbReference>
<dbReference type="InterPro" id="IPR007627">
    <property type="entry name" value="RNA_pol_sigma70_r2"/>
</dbReference>
<dbReference type="InterPro" id="IPR013249">
    <property type="entry name" value="RNA_pol_sigma70_r4_t2"/>
</dbReference>
<evidence type="ECO:0000259" key="6">
    <source>
        <dbReference type="Pfam" id="PF08281"/>
    </source>
</evidence>
<dbReference type="CDD" id="cd06171">
    <property type="entry name" value="Sigma70_r4"/>
    <property type="match status" value="1"/>
</dbReference>
<gene>
    <name evidence="7" type="ORF">M9R32_01990</name>
</gene>
<evidence type="ECO:0000313" key="7">
    <source>
        <dbReference type="EMBL" id="MCZ8535960.1"/>
    </source>
</evidence>
<comment type="similarity">
    <text evidence="1">Belongs to the sigma-70 factor family. ECF subfamily.</text>
</comment>
<keyword evidence="2" id="KW-0805">Transcription regulation</keyword>
<dbReference type="SUPFAM" id="SSF88946">
    <property type="entry name" value="Sigma2 domain of RNA polymerase sigma factors"/>
    <property type="match status" value="1"/>
</dbReference>
<dbReference type="PANTHER" id="PTHR43133:SF60">
    <property type="entry name" value="RNA POLYMERASE SIGMA FACTOR SIGV"/>
    <property type="match status" value="1"/>
</dbReference>
<dbReference type="InterPro" id="IPR036388">
    <property type="entry name" value="WH-like_DNA-bd_sf"/>
</dbReference>
<dbReference type="InterPro" id="IPR039425">
    <property type="entry name" value="RNA_pol_sigma-70-like"/>
</dbReference>
<keyword evidence="3" id="KW-0731">Sigma factor</keyword>